<reference evidence="7" key="2">
    <citation type="submission" date="2012-02" db="EMBL/GenBank/DDBJ databases">
        <title>Complete genome sequence of Blastococcus saxobsidens strain DD2.</title>
        <authorList>
            <person name="Genoscope."/>
        </authorList>
    </citation>
    <scope>NUCLEOTIDE SEQUENCE [LARGE SCALE GENOMIC DNA]</scope>
    <source>
        <strain evidence="7">DD2</strain>
    </source>
</reference>
<dbReference type="EMBL" id="FO117623">
    <property type="protein sequence ID" value="CCG03428.1"/>
    <property type="molecule type" value="Genomic_DNA"/>
</dbReference>
<dbReference type="eggNOG" id="COG2141">
    <property type="taxonomic scope" value="Bacteria"/>
</dbReference>
<dbReference type="PANTHER" id="PTHR42847">
    <property type="entry name" value="ALKANESULFONATE MONOOXYGENASE"/>
    <property type="match status" value="1"/>
</dbReference>
<evidence type="ECO:0000259" key="5">
    <source>
        <dbReference type="Pfam" id="PF00296"/>
    </source>
</evidence>
<sequence length="305" mass="32297">MRAVLTLSFDQRAVATEARHAEDAGYDGVAVGEHLFFHGPHPNGFIALAAAAGATSRIRLLSSLTVLPLYPAAIAAKLATTLDQVSGGRFDMGVGVGGEYPPEFVAAGVDVTDRGARTDEALELLAALWNGGPVEFDGRFARVPGLQLAPGPVQPGGPPIWLGGRSPAAVTRAGRFGDVWMPYMYSPEQVASSLAEVRAAAEQAGRDPAAVRGAIFCWGGVDPDPARSRQEVVDGVGAVYQQDFDRLADRYLLHGDPDRVAARAREYADAGAETLIFSPVGEGGRRQEIVDLFTRSVLPQIQRLP</sequence>
<keyword evidence="2" id="KW-0288">FMN</keyword>
<reference evidence="6 7" key="1">
    <citation type="journal article" date="2012" name="J. Bacteriol.">
        <title>Genome Sequence of Blastococcus saxobsidens DD2, a Stone-Inhabiting Bacterium.</title>
        <authorList>
            <person name="Chouaia B."/>
            <person name="Crotti E."/>
            <person name="Brusetti L."/>
            <person name="Daffonchio D."/>
            <person name="Essoussi I."/>
            <person name="Nouioui I."/>
            <person name="Sbissi I."/>
            <person name="Ghodhbane-Gtari F."/>
            <person name="Gtari M."/>
            <person name="Vacherie B."/>
            <person name="Barbe V."/>
            <person name="Medigue C."/>
            <person name="Gury J."/>
            <person name="Pujic P."/>
            <person name="Normand P."/>
        </authorList>
    </citation>
    <scope>NUCLEOTIDE SEQUENCE [LARGE SCALE GENOMIC DNA]</scope>
    <source>
        <strain evidence="6 7">DD2</strain>
    </source>
</reference>
<dbReference type="RefSeq" id="WP_014376311.1">
    <property type="nucleotide sequence ID" value="NC_016943.1"/>
</dbReference>
<dbReference type="Gene3D" id="3.20.20.30">
    <property type="entry name" value="Luciferase-like domain"/>
    <property type="match status" value="1"/>
</dbReference>
<evidence type="ECO:0000256" key="3">
    <source>
        <dbReference type="ARBA" id="ARBA00023002"/>
    </source>
</evidence>
<keyword evidence="3" id="KW-0560">Oxidoreductase</keyword>
<name>H6RX20_BLASD</name>
<keyword evidence="4" id="KW-0503">Monooxygenase</keyword>
<dbReference type="GO" id="GO:0008726">
    <property type="term" value="F:alkanesulfonate monooxygenase activity"/>
    <property type="evidence" value="ECO:0007669"/>
    <property type="project" value="TreeGrafter"/>
</dbReference>
<dbReference type="SUPFAM" id="SSF51679">
    <property type="entry name" value="Bacterial luciferase-like"/>
    <property type="match status" value="1"/>
</dbReference>
<dbReference type="AlphaFoldDB" id="H6RX20"/>
<evidence type="ECO:0000313" key="6">
    <source>
        <dbReference type="EMBL" id="CCG03428.1"/>
    </source>
</evidence>
<dbReference type="InterPro" id="IPR019921">
    <property type="entry name" value="Lucif-like_OxRdtase_Rv2161c"/>
</dbReference>
<dbReference type="NCBIfam" id="TIGR03619">
    <property type="entry name" value="F420_Rv2161c"/>
    <property type="match status" value="1"/>
</dbReference>
<dbReference type="InterPro" id="IPR050172">
    <property type="entry name" value="SsuD_RutA_monooxygenase"/>
</dbReference>
<dbReference type="HOGENOM" id="CLU_027853_7_2_11"/>
<dbReference type="KEGG" id="bsd:BLASA_2550"/>
<dbReference type="InterPro" id="IPR036661">
    <property type="entry name" value="Luciferase-like_sf"/>
</dbReference>
<evidence type="ECO:0000256" key="2">
    <source>
        <dbReference type="ARBA" id="ARBA00022643"/>
    </source>
</evidence>
<feature type="domain" description="Luciferase-like" evidence="5">
    <location>
        <begin position="12"/>
        <end position="232"/>
    </location>
</feature>
<dbReference type="Pfam" id="PF00296">
    <property type="entry name" value="Bac_luciferase"/>
    <property type="match status" value="1"/>
</dbReference>
<dbReference type="PANTHER" id="PTHR42847:SF4">
    <property type="entry name" value="ALKANESULFONATE MONOOXYGENASE-RELATED"/>
    <property type="match status" value="1"/>
</dbReference>
<dbReference type="Proteomes" id="UP000007517">
    <property type="component" value="Chromosome"/>
</dbReference>
<evidence type="ECO:0000256" key="4">
    <source>
        <dbReference type="ARBA" id="ARBA00023033"/>
    </source>
</evidence>
<organism evidence="6 7">
    <name type="scientific">Blastococcus saxobsidens (strain DD2)</name>
    <dbReference type="NCBI Taxonomy" id="1146883"/>
    <lineage>
        <taxon>Bacteria</taxon>
        <taxon>Bacillati</taxon>
        <taxon>Actinomycetota</taxon>
        <taxon>Actinomycetes</taxon>
        <taxon>Geodermatophilales</taxon>
        <taxon>Geodermatophilaceae</taxon>
        <taxon>Blastococcus</taxon>
    </lineage>
</organism>
<dbReference type="InterPro" id="IPR011251">
    <property type="entry name" value="Luciferase-like_dom"/>
</dbReference>
<gene>
    <name evidence="6" type="ordered locus">BLASA_2550</name>
</gene>
<dbReference type="GO" id="GO:0046306">
    <property type="term" value="P:alkanesulfonate catabolic process"/>
    <property type="evidence" value="ECO:0007669"/>
    <property type="project" value="TreeGrafter"/>
</dbReference>
<accession>H6RX20</accession>
<evidence type="ECO:0000256" key="1">
    <source>
        <dbReference type="ARBA" id="ARBA00022630"/>
    </source>
</evidence>
<dbReference type="STRING" id="1146883.BLASA_2550"/>
<evidence type="ECO:0000313" key="7">
    <source>
        <dbReference type="Proteomes" id="UP000007517"/>
    </source>
</evidence>
<protein>
    <submittedName>
        <fullName evidence="6">Putative F420-dependent dehydrogenase</fullName>
    </submittedName>
</protein>
<keyword evidence="7" id="KW-1185">Reference proteome</keyword>
<proteinExistence type="predicted"/>
<keyword evidence="1" id="KW-0285">Flavoprotein</keyword>